<keyword evidence="3" id="KW-1185">Reference proteome</keyword>
<gene>
    <name evidence="2" type="ORF">CVT25_000445</name>
</gene>
<evidence type="ECO:0000313" key="2">
    <source>
        <dbReference type="EMBL" id="PPQ91800.1"/>
    </source>
</evidence>
<feature type="coiled-coil region" evidence="1">
    <location>
        <begin position="121"/>
        <end position="197"/>
    </location>
</feature>
<dbReference type="OrthoDB" id="8062037at2759"/>
<proteinExistence type="predicted"/>
<name>A0A409XM63_PSICY</name>
<keyword evidence="1" id="KW-0175">Coiled coil</keyword>
<sequence length="200" mass="23467">MRDIIDTKQKHPRVLDGLDKINKDTPADSVEKASRRIKKLYKKEGDNPVIAAQILRAMQNLERRIAPVFEQLANVEEINAQLQEELRVAKSSKSHYKEISAELREELRVAKLSKSYYKEINAQLQEELRVANSSKSNYREKVLKAKLEVEKEKEETKRQRKRADKYLTRVKEKKDDIQELLEAMEDQEMEIMLLEEAICV</sequence>
<protein>
    <submittedName>
        <fullName evidence="2">Uncharacterized protein</fullName>
    </submittedName>
</protein>
<evidence type="ECO:0000256" key="1">
    <source>
        <dbReference type="SAM" id="Coils"/>
    </source>
</evidence>
<comment type="caution">
    <text evidence="2">The sequence shown here is derived from an EMBL/GenBank/DDBJ whole genome shotgun (WGS) entry which is preliminary data.</text>
</comment>
<accession>A0A409XM63</accession>
<evidence type="ECO:0000313" key="3">
    <source>
        <dbReference type="Proteomes" id="UP000283269"/>
    </source>
</evidence>
<dbReference type="InParanoid" id="A0A409XM63"/>
<reference evidence="2 3" key="1">
    <citation type="journal article" date="2018" name="Evol. Lett.">
        <title>Horizontal gene cluster transfer increased hallucinogenic mushroom diversity.</title>
        <authorList>
            <person name="Reynolds H.T."/>
            <person name="Vijayakumar V."/>
            <person name="Gluck-Thaler E."/>
            <person name="Korotkin H.B."/>
            <person name="Matheny P.B."/>
            <person name="Slot J.C."/>
        </authorList>
    </citation>
    <scope>NUCLEOTIDE SEQUENCE [LARGE SCALE GENOMIC DNA]</scope>
    <source>
        <strain evidence="2 3">2631</strain>
    </source>
</reference>
<organism evidence="2 3">
    <name type="scientific">Psilocybe cyanescens</name>
    <dbReference type="NCBI Taxonomy" id="93625"/>
    <lineage>
        <taxon>Eukaryota</taxon>
        <taxon>Fungi</taxon>
        <taxon>Dikarya</taxon>
        <taxon>Basidiomycota</taxon>
        <taxon>Agaricomycotina</taxon>
        <taxon>Agaricomycetes</taxon>
        <taxon>Agaricomycetidae</taxon>
        <taxon>Agaricales</taxon>
        <taxon>Agaricineae</taxon>
        <taxon>Strophariaceae</taxon>
        <taxon>Psilocybe</taxon>
    </lineage>
</organism>
<dbReference type="Proteomes" id="UP000283269">
    <property type="component" value="Unassembled WGS sequence"/>
</dbReference>
<dbReference type="AlphaFoldDB" id="A0A409XM63"/>
<dbReference type="EMBL" id="NHYD01001248">
    <property type="protein sequence ID" value="PPQ91800.1"/>
    <property type="molecule type" value="Genomic_DNA"/>
</dbReference>